<evidence type="ECO:0000313" key="12">
    <source>
        <dbReference type="Proteomes" id="UP001172681"/>
    </source>
</evidence>
<comment type="caution">
    <text evidence="11">The sequence shown here is derived from an EMBL/GenBank/DDBJ whole genome shotgun (WGS) entry which is preliminary data.</text>
</comment>
<evidence type="ECO:0000256" key="4">
    <source>
        <dbReference type="ARBA" id="ARBA00023002"/>
    </source>
</evidence>
<dbReference type="Gene3D" id="3.40.30.10">
    <property type="entry name" value="Glutaredoxin"/>
    <property type="match status" value="1"/>
</dbReference>
<keyword evidence="3" id="KW-0049">Antioxidant</keyword>
<keyword evidence="12" id="KW-1185">Reference proteome</keyword>
<dbReference type="EMBL" id="JAPDRN010000003">
    <property type="protein sequence ID" value="KAJ9646023.1"/>
    <property type="molecule type" value="Genomic_DNA"/>
</dbReference>
<dbReference type="EC" id="1.11.1.24" evidence="1"/>
<keyword evidence="5" id="KW-1015">Disulfide bond</keyword>
<name>A0AA39D2N5_9EURO</name>
<evidence type="ECO:0000259" key="10">
    <source>
        <dbReference type="PROSITE" id="PS51352"/>
    </source>
</evidence>
<sequence length="215" mass="23495">MATLQAQLDNVVENFKTHAPEPVRNAIFKATDDFVASFDPKATIQVGDTLPSFTLTDAVGKQVSSADLLAKGPIVVTFYRGEWCPFCNLALGALQKRLPEFEAKGVTLVAITPELPNSSLSTVEKNALKFQVLSDVGNKYAAKLGIVWQQPDSLREPFAKFGNDLKARNGDDSFALPVPATLLVDATGKVRNTFIDPDYKKRVEPSQVLEWIDAL</sequence>
<feature type="domain" description="Thioredoxin" evidence="10">
    <location>
        <begin position="44"/>
        <end position="215"/>
    </location>
</feature>
<gene>
    <name evidence="11" type="ORF">H2204_000685</name>
</gene>
<evidence type="ECO:0000256" key="9">
    <source>
        <dbReference type="ARBA" id="ARBA00049091"/>
    </source>
</evidence>
<dbReference type="GO" id="GO:0008379">
    <property type="term" value="F:thioredoxin peroxidase activity"/>
    <property type="evidence" value="ECO:0007669"/>
    <property type="project" value="TreeGrafter"/>
</dbReference>
<dbReference type="CDD" id="cd02970">
    <property type="entry name" value="PRX_like2"/>
    <property type="match status" value="1"/>
</dbReference>
<accession>A0AA39D2N5</accession>
<dbReference type="SUPFAM" id="SSF52833">
    <property type="entry name" value="Thioredoxin-like"/>
    <property type="match status" value="1"/>
</dbReference>
<evidence type="ECO:0000256" key="3">
    <source>
        <dbReference type="ARBA" id="ARBA00022862"/>
    </source>
</evidence>
<dbReference type="Proteomes" id="UP001172681">
    <property type="component" value="Unassembled WGS sequence"/>
</dbReference>
<dbReference type="InterPro" id="IPR000866">
    <property type="entry name" value="AhpC/TSA"/>
</dbReference>
<reference evidence="11" key="1">
    <citation type="submission" date="2022-10" db="EMBL/GenBank/DDBJ databases">
        <title>Culturing micro-colonial fungi from biological soil crusts in the Mojave desert and describing Neophaeococcomyces mojavensis, and introducing the new genera and species Taxawa tesnikishii.</title>
        <authorList>
            <person name="Kurbessoian T."/>
            <person name="Stajich J.E."/>
        </authorList>
    </citation>
    <scope>NUCLEOTIDE SEQUENCE</scope>
    <source>
        <strain evidence="11">TK_35</strain>
    </source>
</reference>
<evidence type="ECO:0000256" key="5">
    <source>
        <dbReference type="ARBA" id="ARBA00023157"/>
    </source>
</evidence>
<dbReference type="PANTHER" id="PTHR42801:SF7">
    <property type="entry name" value="SLL1159 PROTEIN"/>
    <property type="match status" value="1"/>
</dbReference>
<organism evidence="11 12">
    <name type="scientific">Knufia peltigerae</name>
    <dbReference type="NCBI Taxonomy" id="1002370"/>
    <lineage>
        <taxon>Eukaryota</taxon>
        <taxon>Fungi</taxon>
        <taxon>Dikarya</taxon>
        <taxon>Ascomycota</taxon>
        <taxon>Pezizomycotina</taxon>
        <taxon>Eurotiomycetes</taxon>
        <taxon>Chaetothyriomycetidae</taxon>
        <taxon>Chaetothyriales</taxon>
        <taxon>Trichomeriaceae</taxon>
        <taxon>Knufia</taxon>
    </lineage>
</organism>
<keyword evidence="4" id="KW-0560">Oxidoreductase</keyword>
<dbReference type="InterPro" id="IPR036249">
    <property type="entry name" value="Thioredoxin-like_sf"/>
</dbReference>
<keyword evidence="2" id="KW-0575">Peroxidase</keyword>
<proteinExistence type="inferred from homology"/>
<dbReference type="GO" id="GO:0045454">
    <property type="term" value="P:cell redox homeostasis"/>
    <property type="evidence" value="ECO:0007669"/>
    <property type="project" value="TreeGrafter"/>
</dbReference>
<evidence type="ECO:0000256" key="1">
    <source>
        <dbReference type="ARBA" id="ARBA00013017"/>
    </source>
</evidence>
<dbReference type="InterPro" id="IPR050924">
    <property type="entry name" value="Peroxiredoxin_BCP/PrxQ"/>
</dbReference>
<evidence type="ECO:0000313" key="11">
    <source>
        <dbReference type="EMBL" id="KAJ9646023.1"/>
    </source>
</evidence>
<dbReference type="GO" id="GO:0034599">
    <property type="term" value="P:cellular response to oxidative stress"/>
    <property type="evidence" value="ECO:0007669"/>
    <property type="project" value="TreeGrafter"/>
</dbReference>
<evidence type="ECO:0000256" key="2">
    <source>
        <dbReference type="ARBA" id="ARBA00022559"/>
    </source>
</evidence>
<dbReference type="InterPro" id="IPR013766">
    <property type="entry name" value="Thioredoxin_domain"/>
</dbReference>
<evidence type="ECO:0000256" key="6">
    <source>
        <dbReference type="ARBA" id="ARBA00023284"/>
    </source>
</evidence>
<dbReference type="PANTHER" id="PTHR42801">
    <property type="entry name" value="THIOREDOXIN-DEPENDENT PEROXIDE REDUCTASE"/>
    <property type="match status" value="1"/>
</dbReference>
<comment type="catalytic activity">
    <reaction evidence="9">
        <text>a hydroperoxide + [thioredoxin]-dithiol = an alcohol + [thioredoxin]-disulfide + H2O</text>
        <dbReference type="Rhea" id="RHEA:62620"/>
        <dbReference type="Rhea" id="RHEA-COMP:10698"/>
        <dbReference type="Rhea" id="RHEA-COMP:10700"/>
        <dbReference type="ChEBI" id="CHEBI:15377"/>
        <dbReference type="ChEBI" id="CHEBI:29950"/>
        <dbReference type="ChEBI" id="CHEBI:30879"/>
        <dbReference type="ChEBI" id="CHEBI:35924"/>
        <dbReference type="ChEBI" id="CHEBI:50058"/>
        <dbReference type="EC" id="1.11.1.24"/>
    </reaction>
</comment>
<evidence type="ECO:0000256" key="7">
    <source>
        <dbReference type="ARBA" id="ARBA00032824"/>
    </source>
</evidence>
<protein>
    <recommendedName>
        <fullName evidence="1">thioredoxin-dependent peroxiredoxin</fullName>
        <ecNumber evidence="1">1.11.1.24</ecNumber>
    </recommendedName>
    <alternativeName>
        <fullName evidence="7">Thioredoxin peroxidase</fullName>
    </alternativeName>
</protein>
<keyword evidence="6" id="KW-0676">Redox-active center</keyword>
<dbReference type="GO" id="GO:0005737">
    <property type="term" value="C:cytoplasm"/>
    <property type="evidence" value="ECO:0007669"/>
    <property type="project" value="TreeGrafter"/>
</dbReference>
<evidence type="ECO:0000256" key="8">
    <source>
        <dbReference type="ARBA" id="ARBA00038489"/>
    </source>
</evidence>
<comment type="similarity">
    <text evidence="8">Belongs to the peroxiredoxin family. BCP/PrxQ subfamily.</text>
</comment>
<dbReference type="AlphaFoldDB" id="A0AA39D2N5"/>
<dbReference type="PROSITE" id="PS51352">
    <property type="entry name" value="THIOREDOXIN_2"/>
    <property type="match status" value="1"/>
</dbReference>
<dbReference type="Pfam" id="PF00578">
    <property type="entry name" value="AhpC-TSA"/>
    <property type="match status" value="1"/>
</dbReference>